<keyword evidence="6 15" id="KW-0808">Transferase</keyword>
<dbReference type="Pfam" id="PF08746">
    <property type="entry name" value="zf-RING-like"/>
    <property type="match status" value="1"/>
</dbReference>
<evidence type="ECO:0000256" key="10">
    <source>
        <dbReference type="ARBA" id="ARBA00022786"/>
    </source>
</evidence>
<evidence type="ECO:0000256" key="5">
    <source>
        <dbReference type="ARBA" id="ARBA00019422"/>
    </source>
</evidence>
<dbReference type="GO" id="GO:0005634">
    <property type="term" value="C:nucleus"/>
    <property type="evidence" value="ECO:0007669"/>
    <property type="project" value="UniProtKB-SubCell"/>
</dbReference>
<dbReference type="GO" id="GO:0061630">
    <property type="term" value="F:ubiquitin protein ligase activity"/>
    <property type="evidence" value="ECO:0007669"/>
    <property type="project" value="UniProtKB-EC"/>
</dbReference>
<evidence type="ECO:0000313" key="17">
    <source>
        <dbReference type="EMBL" id="KAF2860281.1"/>
    </source>
</evidence>
<evidence type="ECO:0000256" key="9">
    <source>
        <dbReference type="ARBA" id="ARBA00022771"/>
    </source>
</evidence>
<dbReference type="Gene3D" id="3.30.40.10">
    <property type="entry name" value="Zinc/RING finger domain, C3HC4 (zinc finger)"/>
    <property type="match status" value="1"/>
</dbReference>
<evidence type="ECO:0000256" key="3">
    <source>
        <dbReference type="ARBA" id="ARBA00010258"/>
    </source>
</evidence>
<evidence type="ECO:0000256" key="6">
    <source>
        <dbReference type="ARBA" id="ARBA00022679"/>
    </source>
</evidence>
<evidence type="ECO:0000256" key="8">
    <source>
        <dbReference type="ARBA" id="ARBA00022763"/>
    </source>
</evidence>
<evidence type="ECO:0000256" key="2">
    <source>
        <dbReference type="ARBA" id="ARBA00004123"/>
    </source>
</evidence>
<keyword evidence="10 15" id="KW-0833">Ubl conjugation pathway</keyword>
<keyword evidence="7 15" id="KW-0479">Metal-binding</keyword>
<dbReference type="InterPro" id="IPR014857">
    <property type="entry name" value="Nse1_RING_C4HC3-type"/>
</dbReference>
<dbReference type="PANTHER" id="PTHR20973">
    <property type="entry name" value="NON-SMC ELEMENT 1-RELATED"/>
    <property type="match status" value="1"/>
</dbReference>
<evidence type="ECO:0000256" key="15">
    <source>
        <dbReference type="RuleBase" id="RU368018"/>
    </source>
</evidence>
<keyword evidence="11 15" id="KW-0862">Zinc</keyword>
<keyword evidence="14 15" id="KW-0539">Nucleus</keyword>
<dbReference type="CDD" id="cd16493">
    <property type="entry name" value="RING-CH-C4HC3_NSE1"/>
    <property type="match status" value="1"/>
</dbReference>
<feature type="domain" description="Non-structural maintenance of chromosomes element 1 RING C4HC3-type" evidence="16">
    <location>
        <begin position="224"/>
        <end position="267"/>
    </location>
</feature>
<dbReference type="Pfam" id="PF07574">
    <property type="entry name" value="SMC_Nse1"/>
    <property type="match status" value="1"/>
</dbReference>
<evidence type="ECO:0000256" key="7">
    <source>
        <dbReference type="ARBA" id="ARBA00022723"/>
    </source>
</evidence>
<comment type="function">
    <text evidence="15">Acts in a DNA repair pathway for removal of UV-induced DNA damage that is distinct from classical nucleotide excision repair and in repair of ionizing radiation damage. Functions in homologous recombination repair of DNA double strand breaks and in recovery of stalled replication forks.</text>
</comment>
<dbReference type="Gene3D" id="1.10.10.10">
    <property type="entry name" value="Winged helix-like DNA-binding domain superfamily/Winged helix DNA-binding domain"/>
    <property type="match status" value="1"/>
</dbReference>
<feature type="non-terminal residue" evidence="17">
    <location>
        <position position="1"/>
    </location>
</feature>
<organism evidence="17 18">
    <name type="scientific">Piedraia hortae CBS 480.64</name>
    <dbReference type="NCBI Taxonomy" id="1314780"/>
    <lineage>
        <taxon>Eukaryota</taxon>
        <taxon>Fungi</taxon>
        <taxon>Dikarya</taxon>
        <taxon>Ascomycota</taxon>
        <taxon>Pezizomycotina</taxon>
        <taxon>Dothideomycetes</taxon>
        <taxon>Dothideomycetidae</taxon>
        <taxon>Capnodiales</taxon>
        <taxon>Piedraiaceae</taxon>
        <taxon>Piedraia</taxon>
    </lineage>
</organism>
<keyword evidence="13 15" id="KW-0234">DNA repair</keyword>
<dbReference type="Proteomes" id="UP000799421">
    <property type="component" value="Unassembled WGS sequence"/>
</dbReference>
<dbReference type="InterPro" id="IPR013083">
    <property type="entry name" value="Znf_RING/FYVE/PHD"/>
</dbReference>
<comment type="subunit">
    <text evidence="15">Component of the Smc5-Smc6 complex.</text>
</comment>
<dbReference type="AlphaFoldDB" id="A0A6A7BYH7"/>
<evidence type="ECO:0000256" key="11">
    <source>
        <dbReference type="ARBA" id="ARBA00022833"/>
    </source>
</evidence>
<keyword evidence="18" id="KW-1185">Reference proteome</keyword>
<evidence type="ECO:0000259" key="16">
    <source>
        <dbReference type="Pfam" id="PF08746"/>
    </source>
</evidence>
<protein>
    <recommendedName>
        <fullName evidence="5 15">Non-structural maintenance of chromosomes element 1 homolog</fullName>
        <ecNumber evidence="4 15">2.3.2.27</ecNumber>
    </recommendedName>
</protein>
<gene>
    <name evidence="17" type="ORF">K470DRAFT_206840</name>
</gene>
<proteinExistence type="inferred from homology"/>
<comment type="subcellular location">
    <subcellularLocation>
        <location evidence="2 15">Nucleus</location>
    </subcellularLocation>
</comment>
<keyword evidence="8 15" id="KW-0227">DNA damage</keyword>
<accession>A0A6A7BYH7</accession>
<sequence>YTDTHRAMAQALLARQVLDEEGFKYLIAKAHTAADPERPTLAADLTIEDVRNHMQLLNSKLSLCDFAIRSAKHQTPPHAMTYALVNLSGDDRMTEWSTAFTPDELAYIKRLLDAIFDTYNTHDAEVLALTSTQALRLAKVPAGSVNTTQLEDGTQITSNATSLTMTHAEKILELLLEQSWFEMSANGYYTLAPRALMELRSWLFETYNDDDDNNEGGEQRIKLCAACKEIVTMGLRCPNMDCNVRLHSNCVSNLFRAQGGCEGCPTCHRTWNDPLPVGETAVTGGTRTTAARR</sequence>
<evidence type="ECO:0000256" key="1">
    <source>
        <dbReference type="ARBA" id="ARBA00000900"/>
    </source>
</evidence>
<reference evidence="17" key="1">
    <citation type="journal article" date="2020" name="Stud. Mycol.">
        <title>101 Dothideomycetes genomes: a test case for predicting lifestyles and emergence of pathogens.</title>
        <authorList>
            <person name="Haridas S."/>
            <person name="Albert R."/>
            <person name="Binder M."/>
            <person name="Bloem J."/>
            <person name="Labutti K."/>
            <person name="Salamov A."/>
            <person name="Andreopoulos B."/>
            <person name="Baker S."/>
            <person name="Barry K."/>
            <person name="Bills G."/>
            <person name="Bluhm B."/>
            <person name="Cannon C."/>
            <person name="Castanera R."/>
            <person name="Culley D."/>
            <person name="Daum C."/>
            <person name="Ezra D."/>
            <person name="Gonzalez J."/>
            <person name="Henrissat B."/>
            <person name="Kuo A."/>
            <person name="Liang C."/>
            <person name="Lipzen A."/>
            <person name="Lutzoni F."/>
            <person name="Magnuson J."/>
            <person name="Mondo S."/>
            <person name="Nolan M."/>
            <person name="Ohm R."/>
            <person name="Pangilinan J."/>
            <person name="Park H.-J."/>
            <person name="Ramirez L."/>
            <person name="Alfaro M."/>
            <person name="Sun H."/>
            <person name="Tritt A."/>
            <person name="Yoshinaga Y."/>
            <person name="Zwiers L.-H."/>
            <person name="Turgeon B."/>
            <person name="Goodwin S."/>
            <person name="Spatafora J."/>
            <person name="Crous P."/>
            <person name="Grigoriev I."/>
        </authorList>
    </citation>
    <scope>NUCLEOTIDE SEQUENCE</scope>
    <source>
        <strain evidence="17">CBS 480.64</strain>
    </source>
</reference>
<comment type="catalytic activity">
    <reaction evidence="1 15">
        <text>S-ubiquitinyl-[E2 ubiquitin-conjugating enzyme]-L-cysteine + [acceptor protein]-L-lysine = [E2 ubiquitin-conjugating enzyme]-L-cysteine + N(6)-ubiquitinyl-[acceptor protein]-L-lysine.</text>
        <dbReference type="EC" id="2.3.2.27"/>
    </reaction>
</comment>
<comment type="similarity">
    <text evidence="3 15">Belongs to the NSE1 family.</text>
</comment>
<keyword evidence="12 15" id="KW-0233">DNA recombination</keyword>
<dbReference type="GO" id="GO:0000724">
    <property type="term" value="P:double-strand break repair via homologous recombination"/>
    <property type="evidence" value="ECO:0007669"/>
    <property type="project" value="TreeGrafter"/>
</dbReference>
<evidence type="ECO:0000256" key="4">
    <source>
        <dbReference type="ARBA" id="ARBA00012483"/>
    </source>
</evidence>
<dbReference type="Gene3D" id="3.90.1150.220">
    <property type="match status" value="1"/>
</dbReference>
<dbReference type="InterPro" id="IPR011513">
    <property type="entry name" value="Nse1"/>
</dbReference>
<dbReference type="InterPro" id="IPR036388">
    <property type="entry name" value="WH-like_DNA-bd_sf"/>
</dbReference>
<keyword evidence="9 15" id="KW-0863">Zinc-finger</keyword>
<evidence type="ECO:0000313" key="18">
    <source>
        <dbReference type="Proteomes" id="UP000799421"/>
    </source>
</evidence>
<dbReference type="GO" id="GO:0030915">
    <property type="term" value="C:Smc5-Smc6 complex"/>
    <property type="evidence" value="ECO:0007669"/>
    <property type="project" value="UniProtKB-UniRule"/>
</dbReference>
<name>A0A6A7BYH7_9PEZI</name>
<dbReference type="EC" id="2.3.2.27" evidence="4 15"/>
<evidence type="ECO:0000256" key="13">
    <source>
        <dbReference type="ARBA" id="ARBA00023204"/>
    </source>
</evidence>
<dbReference type="PANTHER" id="PTHR20973:SF0">
    <property type="entry name" value="NON-STRUCTURAL MAINTENANCE OF CHROMOSOMES ELEMENT 1 HOMOLOG"/>
    <property type="match status" value="1"/>
</dbReference>
<evidence type="ECO:0000256" key="14">
    <source>
        <dbReference type="ARBA" id="ARBA00023242"/>
    </source>
</evidence>
<dbReference type="GO" id="GO:0008270">
    <property type="term" value="F:zinc ion binding"/>
    <property type="evidence" value="ECO:0007669"/>
    <property type="project" value="UniProtKB-KW"/>
</dbReference>
<dbReference type="EMBL" id="MU005983">
    <property type="protein sequence ID" value="KAF2860281.1"/>
    <property type="molecule type" value="Genomic_DNA"/>
</dbReference>
<evidence type="ECO:0000256" key="12">
    <source>
        <dbReference type="ARBA" id="ARBA00023172"/>
    </source>
</evidence>
<dbReference type="SUPFAM" id="SSF57850">
    <property type="entry name" value="RING/U-box"/>
    <property type="match status" value="1"/>
</dbReference>
<dbReference type="OrthoDB" id="185455at2759"/>
<feature type="non-terminal residue" evidence="17">
    <location>
        <position position="293"/>
    </location>
</feature>